<evidence type="ECO:0000256" key="1">
    <source>
        <dbReference type="ARBA" id="ARBA00022450"/>
    </source>
</evidence>
<dbReference type="GO" id="GO:0006633">
    <property type="term" value="P:fatty acid biosynthetic process"/>
    <property type="evidence" value="ECO:0007669"/>
    <property type="project" value="TreeGrafter"/>
</dbReference>
<dbReference type="GO" id="GO:0004312">
    <property type="term" value="F:fatty acid synthase activity"/>
    <property type="evidence" value="ECO:0007669"/>
    <property type="project" value="TreeGrafter"/>
</dbReference>
<protein>
    <submittedName>
        <fullName evidence="4">Ketosynthase</fullName>
    </submittedName>
</protein>
<dbReference type="InterPro" id="IPR020841">
    <property type="entry name" value="PKS_Beta-ketoAc_synthase_dom"/>
</dbReference>
<dbReference type="InterPro" id="IPR050091">
    <property type="entry name" value="PKS_NRPS_Biosynth_Enz"/>
</dbReference>
<dbReference type="CDD" id="cd00833">
    <property type="entry name" value="PKS"/>
    <property type="match status" value="1"/>
</dbReference>
<evidence type="ECO:0000313" key="4">
    <source>
        <dbReference type="EMBL" id="AJD25384.1"/>
    </source>
</evidence>
<organism evidence="4">
    <name type="scientific">bacterium symbiont of Plakortis halichondrioides</name>
    <dbReference type="NCBI Taxonomy" id="1576821"/>
    <lineage>
        <taxon>Bacteria</taxon>
    </lineage>
</organism>
<dbReference type="EMBL" id="KM389585">
    <property type="protein sequence ID" value="AJD25384.1"/>
    <property type="molecule type" value="Genomic_DNA"/>
</dbReference>
<dbReference type="PROSITE" id="PS52004">
    <property type="entry name" value="KS3_2"/>
    <property type="match status" value="1"/>
</dbReference>
<dbReference type="SUPFAM" id="SSF53901">
    <property type="entry name" value="Thiolase-like"/>
    <property type="match status" value="1"/>
</dbReference>
<evidence type="ECO:0000259" key="3">
    <source>
        <dbReference type="PROSITE" id="PS52004"/>
    </source>
</evidence>
<dbReference type="InterPro" id="IPR014030">
    <property type="entry name" value="Ketoacyl_synth_N"/>
</dbReference>
<accession>A0A0B4VTB7</accession>
<sequence>DPQVRLLLEVTWEALEDSGMAPASLRGSNTGVYVGVTSNEYFKFVNEPAENLNTYSNSGTNSCMAANRISYEFDFRGPSYPRYRCSSSLYAIHQASEALRHGDCNVAVAGGVNAVLLPTTTIAFCQAQMLSPDGKC</sequence>
<feature type="domain" description="Ketosynthase family 3 (KS3)" evidence="3">
    <location>
        <begin position="1"/>
        <end position="136"/>
    </location>
</feature>
<dbReference type="PANTHER" id="PTHR43775:SF37">
    <property type="entry name" value="SI:DKEY-61P9.11"/>
    <property type="match status" value="1"/>
</dbReference>
<feature type="non-terminal residue" evidence="4">
    <location>
        <position position="136"/>
    </location>
</feature>
<keyword evidence="1" id="KW-0596">Phosphopantetheine</keyword>
<dbReference type="Gene3D" id="3.40.47.10">
    <property type="match status" value="1"/>
</dbReference>
<feature type="non-terminal residue" evidence="4">
    <location>
        <position position="1"/>
    </location>
</feature>
<reference evidence="4" key="1">
    <citation type="journal article" date="2014" name="Mar. Drugs">
        <title>Polyketide synthases in the microbiome of the marine sponge Plakortis halichondrioides: a metagenomic update.</title>
        <authorList>
            <person name="Della Sala G."/>
            <person name="Hochmuth T."/>
            <person name="Teta R."/>
            <person name="Costantino V."/>
            <person name="Mangoni A."/>
        </authorList>
    </citation>
    <scope>NUCLEOTIDE SEQUENCE</scope>
</reference>
<name>A0A0B4VTB7_UNCXX</name>
<dbReference type="SMART" id="SM00825">
    <property type="entry name" value="PKS_KS"/>
    <property type="match status" value="1"/>
</dbReference>
<dbReference type="InterPro" id="IPR016039">
    <property type="entry name" value="Thiolase-like"/>
</dbReference>
<dbReference type="PANTHER" id="PTHR43775">
    <property type="entry name" value="FATTY ACID SYNTHASE"/>
    <property type="match status" value="1"/>
</dbReference>
<proteinExistence type="predicted"/>
<evidence type="ECO:0000256" key="2">
    <source>
        <dbReference type="ARBA" id="ARBA00022553"/>
    </source>
</evidence>
<dbReference type="Pfam" id="PF00109">
    <property type="entry name" value="ketoacyl-synt"/>
    <property type="match status" value="1"/>
</dbReference>
<keyword evidence="2" id="KW-0597">Phosphoprotein</keyword>
<dbReference type="AlphaFoldDB" id="A0A0B4VTB7"/>